<reference evidence="14 15" key="1">
    <citation type="journal article" date="2015" name="Nature">
        <title>rRNA introns, odd ribosomes, and small enigmatic genomes across a large radiation of phyla.</title>
        <authorList>
            <person name="Brown C.T."/>
            <person name="Hug L.A."/>
            <person name="Thomas B.C."/>
            <person name="Sharon I."/>
            <person name="Castelle C.J."/>
            <person name="Singh A."/>
            <person name="Wilkins M.J."/>
            <person name="Williams K.H."/>
            <person name="Banfield J.F."/>
        </authorList>
    </citation>
    <scope>NUCLEOTIDE SEQUENCE [LARGE SCALE GENOMIC DNA]</scope>
</reference>
<dbReference type="SMART" id="SM00836">
    <property type="entry name" value="DALR_1"/>
    <property type="match status" value="1"/>
</dbReference>
<dbReference type="InterPro" id="IPR014729">
    <property type="entry name" value="Rossmann-like_a/b/a_fold"/>
</dbReference>
<keyword evidence="4 10" id="KW-0547">Nucleotide-binding</keyword>
<dbReference type="Pfam" id="PF00750">
    <property type="entry name" value="tRNA-synt_1d"/>
    <property type="match status" value="1"/>
</dbReference>
<dbReference type="GO" id="GO:0004814">
    <property type="term" value="F:arginine-tRNA ligase activity"/>
    <property type="evidence" value="ECO:0007669"/>
    <property type="project" value="UniProtKB-UniRule"/>
</dbReference>
<dbReference type="GO" id="GO:0004826">
    <property type="term" value="F:phenylalanine-tRNA ligase activity"/>
    <property type="evidence" value="ECO:0007669"/>
    <property type="project" value="InterPro"/>
</dbReference>
<dbReference type="Pfam" id="PF05746">
    <property type="entry name" value="DALR_1"/>
    <property type="match status" value="1"/>
</dbReference>
<comment type="catalytic activity">
    <reaction evidence="8">
        <text>tRNA(Arg) + L-arginine + ATP = L-arginyl-tRNA(Arg) + AMP + diphosphate</text>
        <dbReference type="Rhea" id="RHEA:20301"/>
        <dbReference type="Rhea" id="RHEA-COMP:9658"/>
        <dbReference type="Rhea" id="RHEA-COMP:9673"/>
        <dbReference type="ChEBI" id="CHEBI:30616"/>
        <dbReference type="ChEBI" id="CHEBI:32682"/>
        <dbReference type="ChEBI" id="CHEBI:33019"/>
        <dbReference type="ChEBI" id="CHEBI:78442"/>
        <dbReference type="ChEBI" id="CHEBI:78513"/>
        <dbReference type="ChEBI" id="CHEBI:456215"/>
        <dbReference type="EC" id="6.1.1.19"/>
    </reaction>
</comment>
<comment type="similarity">
    <text evidence="1 10">Belongs to the class-I aminoacyl-tRNA synthetase family.</text>
</comment>
<dbReference type="SMART" id="SM00873">
    <property type="entry name" value="B3_4"/>
    <property type="match status" value="1"/>
</dbReference>
<dbReference type="InterPro" id="IPR009080">
    <property type="entry name" value="tRNAsynth_Ia_anticodon-bd"/>
</dbReference>
<dbReference type="InterPro" id="IPR020825">
    <property type="entry name" value="Phe-tRNA_synthase-like_B3/B4"/>
</dbReference>
<evidence type="ECO:0000313" key="14">
    <source>
        <dbReference type="EMBL" id="KKS97652.1"/>
    </source>
</evidence>
<dbReference type="PANTHER" id="PTHR11956:SF5">
    <property type="entry name" value="ARGININE--TRNA LIGASE, CYTOPLASMIC"/>
    <property type="match status" value="1"/>
</dbReference>
<dbReference type="SMART" id="SM01016">
    <property type="entry name" value="Arg_tRNA_synt_N"/>
    <property type="match status" value="1"/>
</dbReference>
<keyword evidence="7 10" id="KW-0030">Aminoacyl-tRNA synthetase</keyword>
<evidence type="ECO:0000256" key="2">
    <source>
        <dbReference type="ARBA" id="ARBA00012837"/>
    </source>
</evidence>
<evidence type="ECO:0000256" key="1">
    <source>
        <dbReference type="ARBA" id="ARBA00005594"/>
    </source>
</evidence>
<dbReference type="InterPro" id="IPR005148">
    <property type="entry name" value="Arg-tRNA-synth_N"/>
</dbReference>
<evidence type="ECO:0000256" key="8">
    <source>
        <dbReference type="ARBA" id="ARBA00049339"/>
    </source>
</evidence>
<dbReference type="InterPro" id="IPR001278">
    <property type="entry name" value="Arg-tRNA-ligase"/>
</dbReference>
<dbReference type="InterPro" id="IPR035684">
    <property type="entry name" value="ArgRS_core"/>
</dbReference>
<evidence type="ECO:0000313" key="15">
    <source>
        <dbReference type="Proteomes" id="UP000034894"/>
    </source>
</evidence>
<evidence type="ECO:0000256" key="10">
    <source>
        <dbReference type="RuleBase" id="RU363038"/>
    </source>
</evidence>
<dbReference type="Gene3D" id="3.30.1360.70">
    <property type="entry name" value="Arginyl tRNA synthetase N-terminal domain"/>
    <property type="match status" value="1"/>
</dbReference>
<keyword evidence="3 10" id="KW-0436">Ligase</keyword>
<sequence length="899" mass="101897">MKFTIDPKIFEKYPGVEIGVIVIKGMDNSGRDEGILKLLRMEEANQKKLLAETELGSLAEIAAWREIYRSFGSHPKDDRSSIEALLRRARAGNKEIPHINKLVDLYNYLSLKHHLPAGAEDLDKIKGDIRLTFADGSEEGKTIGSEQPEKCDAGEVFYRDDESFICRKWNWREADRTKIGKDSGNAVLVIEKAPPVFREKLEEALAETEGLIKKHLKAETEISVLSGDIQSMNLVFIPSKKEAVKRMKVPPVKITNPLLSQAESFTAEIVKNVLFSAVKKLYPESEINYYDIKLEHPSNENYGDYSSNIAMIMASKIKIKPIKLAENISRELNDYIGRGQSISYISHSKESKEVEFIVSDILENSNGVVPGFINLKLAEKFLISQMGEVPDSKKSVKTVKTDPFSYKFLTGKKLIFEFTDPNPFKEFHIGHLYSNAVGETIARTSEELGADVRRANYFGDVGMHVAKSIWGMKKLDKKMEDKSLGEKVKYLGEAYALGATAYGEDDKAKEEMTRINFLVFIAAQEYMQKKMKWIPQIDYRQFIRPDEKETEEVAALFEKGREWSLAYFESIYERLGTKFDYYYPESIVGEYGMQTVKDALEKGIFEKSDGAVVFHGEKYGLHTRVFVNALGLPTYEAKELGLAPTKYKDFQYDFSMIITAKEINEYFQVLLKVLSFLKPELAAKTRHLGHGIVRLPEGKMSSRTGKIVTGEKLLEMVKAKLKERLDTTKSDQYTKEESELILEKTAVAAVKYSMLKVALPADLVFDLEKSVNFDGDSGPYLQYTYARCRSVLRKAEESGVKRASEAPVDLNKEEKNLLRTFYKFEEAVLEAGKNFSPSTIAGYLYDLAQKYNLFYSKHSILGKGKALPATQFRIALTQTTSEIVKKGLWLLGIETVEKM</sequence>
<accession>A0A0G1DJB2</accession>
<evidence type="ECO:0000256" key="3">
    <source>
        <dbReference type="ARBA" id="ARBA00022598"/>
    </source>
</evidence>
<gene>
    <name evidence="14" type="ORF">UV73_C0006G0006</name>
</gene>
<evidence type="ECO:0000256" key="5">
    <source>
        <dbReference type="ARBA" id="ARBA00022840"/>
    </source>
</evidence>
<dbReference type="Gene3D" id="3.50.40.10">
    <property type="entry name" value="Phenylalanyl-trna Synthetase, Chain B, domain 3"/>
    <property type="match status" value="1"/>
</dbReference>
<dbReference type="GO" id="GO:0006420">
    <property type="term" value="P:arginyl-tRNA aminoacylation"/>
    <property type="evidence" value="ECO:0007669"/>
    <property type="project" value="UniProtKB-UniRule"/>
</dbReference>
<evidence type="ECO:0000259" key="12">
    <source>
        <dbReference type="SMART" id="SM00873"/>
    </source>
</evidence>
<dbReference type="GO" id="GO:0003723">
    <property type="term" value="F:RNA binding"/>
    <property type="evidence" value="ECO:0007669"/>
    <property type="project" value="InterPro"/>
</dbReference>
<dbReference type="EMBL" id="LCFP01000006">
    <property type="protein sequence ID" value="KKS97652.1"/>
    <property type="molecule type" value="Genomic_DNA"/>
</dbReference>
<feature type="domain" description="Arginyl tRNA synthetase N-terminal" evidence="13">
    <location>
        <begin position="268"/>
        <end position="377"/>
    </location>
</feature>
<evidence type="ECO:0000256" key="9">
    <source>
        <dbReference type="NCBIfam" id="TIGR00456"/>
    </source>
</evidence>
<dbReference type="EC" id="6.1.1.19" evidence="2 9"/>
<dbReference type="PRINTS" id="PR01038">
    <property type="entry name" value="TRNASYNTHARG"/>
</dbReference>
<keyword evidence="6 10" id="KW-0648">Protein biosynthesis</keyword>
<comment type="caution">
    <text evidence="14">The sequence shown here is derived from an EMBL/GenBank/DDBJ whole genome shotgun (WGS) entry which is preliminary data.</text>
</comment>
<dbReference type="STRING" id="1618443.UV73_C0006G0006"/>
<dbReference type="GO" id="GO:0005737">
    <property type="term" value="C:cytoplasm"/>
    <property type="evidence" value="ECO:0007669"/>
    <property type="project" value="UniProtKB-UniRule"/>
</dbReference>
<proteinExistence type="inferred from homology"/>
<dbReference type="PANTHER" id="PTHR11956">
    <property type="entry name" value="ARGINYL-TRNA SYNTHETASE"/>
    <property type="match status" value="1"/>
</dbReference>
<protein>
    <recommendedName>
        <fullName evidence="2 9">Arginine--tRNA ligase</fullName>
        <ecNumber evidence="2 9">6.1.1.19</ecNumber>
    </recommendedName>
</protein>
<evidence type="ECO:0000259" key="11">
    <source>
        <dbReference type="SMART" id="SM00836"/>
    </source>
</evidence>
<dbReference type="InterPro" id="IPR005146">
    <property type="entry name" value="B3/B4_tRNA-bd"/>
</dbReference>
<dbReference type="FunFam" id="1.10.730.10:FF:000006">
    <property type="entry name" value="Arginyl-tRNA synthetase 2, mitochondrial"/>
    <property type="match status" value="1"/>
</dbReference>
<dbReference type="SUPFAM" id="SSF55190">
    <property type="entry name" value="Arginyl-tRNA synthetase (ArgRS), N-terminal 'additional' domain"/>
    <property type="match status" value="1"/>
</dbReference>
<dbReference type="Pfam" id="PF03483">
    <property type="entry name" value="B3_4"/>
    <property type="match status" value="1"/>
</dbReference>
<evidence type="ECO:0000256" key="6">
    <source>
        <dbReference type="ARBA" id="ARBA00022917"/>
    </source>
</evidence>
<dbReference type="NCBIfam" id="TIGR00456">
    <property type="entry name" value="argS"/>
    <property type="match status" value="1"/>
</dbReference>
<evidence type="ECO:0000256" key="4">
    <source>
        <dbReference type="ARBA" id="ARBA00022741"/>
    </source>
</evidence>
<dbReference type="PATRIC" id="fig|1618443.3.peg.961"/>
<dbReference type="GO" id="GO:0005524">
    <property type="term" value="F:ATP binding"/>
    <property type="evidence" value="ECO:0007669"/>
    <property type="project" value="UniProtKB-KW"/>
</dbReference>
<dbReference type="Gene3D" id="3.40.50.620">
    <property type="entry name" value="HUPs"/>
    <property type="match status" value="1"/>
</dbReference>
<dbReference type="InterPro" id="IPR008909">
    <property type="entry name" value="DALR_anticod-bd"/>
</dbReference>
<dbReference type="SUPFAM" id="SSF52374">
    <property type="entry name" value="Nucleotidylyl transferase"/>
    <property type="match status" value="1"/>
</dbReference>
<evidence type="ECO:0000256" key="7">
    <source>
        <dbReference type="ARBA" id="ARBA00023146"/>
    </source>
</evidence>
<feature type="domain" description="B3/B4 tRNA-binding" evidence="12">
    <location>
        <begin position="62"/>
        <end position="217"/>
    </location>
</feature>
<dbReference type="AlphaFoldDB" id="A0A0G1DJB2"/>
<feature type="domain" description="DALR anticodon binding" evidence="11">
    <location>
        <begin position="781"/>
        <end position="899"/>
    </location>
</feature>
<keyword evidence="5 10" id="KW-0067">ATP-binding</keyword>
<evidence type="ECO:0000259" key="13">
    <source>
        <dbReference type="SMART" id="SM01016"/>
    </source>
</evidence>
<dbReference type="Gene3D" id="1.10.730.10">
    <property type="entry name" value="Isoleucyl-tRNA Synthetase, Domain 1"/>
    <property type="match status" value="1"/>
</dbReference>
<dbReference type="SUPFAM" id="SSF47323">
    <property type="entry name" value="Anticodon-binding domain of a subclass of class I aminoacyl-tRNA synthetases"/>
    <property type="match status" value="1"/>
</dbReference>
<organism evidence="14 15">
    <name type="scientific">Candidatus Gottesmanbacteria bacterium GW2011_GWA2_43_14</name>
    <dbReference type="NCBI Taxonomy" id="1618443"/>
    <lineage>
        <taxon>Bacteria</taxon>
        <taxon>Candidatus Gottesmaniibacteriota</taxon>
    </lineage>
</organism>
<dbReference type="InterPro" id="IPR036695">
    <property type="entry name" value="Arg-tRNA-synth_N_sf"/>
</dbReference>
<dbReference type="SUPFAM" id="SSF56037">
    <property type="entry name" value="PheT/TilS domain"/>
    <property type="match status" value="1"/>
</dbReference>
<name>A0A0G1DJB2_9BACT</name>
<dbReference type="Proteomes" id="UP000034894">
    <property type="component" value="Unassembled WGS sequence"/>
</dbReference>
<dbReference type="Pfam" id="PF03485">
    <property type="entry name" value="Arg_tRNA_synt_N"/>
    <property type="match status" value="1"/>
</dbReference>